<evidence type="ECO:0000256" key="1">
    <source>
        <dbReference type="ARBA" id="ARBA00022741"/>
    </source>
</evidence>
<dbReference type="EC" id="6.2.1.3" evidence="4"/>
<keyword evidence="1" id="KW-0547">Nucleotide-binding</keyword>
<dbReference type="AlphaFoldDB" id="A0A3B1AKL8"/>
<dbReference type="InterPro" id="IPR020845">
    <property type="entry name" value="AMP-binding_CS"/>
</dbReference>
<dbReference type="GO" id="GO:0016020">
    <property type="term" value="C:membrane"/>
    <property type="evidence" value="ECO:0007669"/>
    <property type="project" value="TreeGrafter"/>
</dbReference>
<evidence type="ECO:0000313" key="4">
    <source>
        <dbReference type="EMBL" id="VAX06399.1"/>
    </source>
</evidence>
<accession>A0A3B1AKL8</accession>
<reference evidence="4" key="1">
    <citation type="submission" date="2018-06" db="EMBL/GenBank/DDBJ databases">
        <authorList>
            <person name="Zhirakovskaya E."/>
        </authorList>
    </citation>
    <scope>NUCLEOTIDE SEQUENCE</scope>
</reference>
<dbReference type="PROSITE" id="PS00455">
    <property type="entry name" value="AMP_BINDING"/>
    <property type="match status" value="1"/>
</dbReference>
<proteinExistence type="predicted"/>
<dbReference type="InterPro" id="IPR042099">
    <property type="entry name" value="ANL_N_sf"/>
</dbReference>
<dbReference type="InterPro" id="IPR000873">
    <property type="entry name" value="AMP-dep_synth/lig_dom"/>
</dbReference>
<evidence type="ECO:0000259" key="3">
    <source>
        <dbReference type="Pfam" id="PF00501"/>
    </source>
</evidence>
<dbReference type="EMBL" id="UOFY01000008">
    <property type="protein sequence ID" value="VAX06399.1"/>
    <property type="molecule type" value="Genomic_DNA"/>
</dbReference>
<keyword evidence="4" id="KW-0436">Ligase</keyword>
<dbReference type="PANTHER" id="PTHR43272:SF33">
    <property type="entry name" value="AMP-BINDING DOMAIN-CONTAINING PROTEIN-RELATED"/>
    <property type="match status" value="1"/>
</dbReference>
<dbReference type="PANTHER" id="PTHR43272">
    <property type="entry name" value="LONG-CHAIN-FATTY-ACID--COA LIGASE"/>
    <property type="match status" value="1"/>
</dbReference>
<protein>
    <submittedName>
        <fullName evidence="4">Long-chain-fatty-acid--CoA ligase</fullName>
        <ecNumber evidence="4">6.2.1.3</ecNumber>
    </submittedName>
</protein>
<sequence length="600" mass="67174">MTDATQDIIPPKSVGNLHNLLLERIRRSPDVLAYRCFNTEKNQWGELSWQQVADEVACWKAALAAEDLQIGDRVAVMAQNCPKWVMFEQAALSLQLVLVPLYANDRPDNIGYIIQDAGIKLILIENENHWQVLCEAYNSMQDVQRIISLKTVDSAHDVRLKNLADWLPTKSIPLEKLDVANDTLATIVYTSGTTGNPKGVMLSHANILWNADSAQRCDHFYTDDVFLSFLPLSHMFERTAGYYMPMQVGASISFSRSIEKLAEDMLYIRPTILVTVPRIFERVYNKIQLQLADKPAFARKLFDKTVDVGWQRFLISQGRASRSASQLLWPLLDALVAKKIRAKLGGRLRLAVCGGAALSNDIARTFMGLGITITQGYGMTELSPVVSTNRLDDNDPFSVGQPLPEVEARIGENGELLVRSPGIMLGYYKNEKATAEMIDEEGWLHTGDVAEIREGRIYITGRLKDIIVLSNGEKIPPADMELAISTDPLFEQAMIIGEGRSFLSAIVVINQDKWLTLARSLSLDPEDSTNLDNDKVQQILMEHIAVKLAHFPGYAKLYAIKATLEPWSIENGLITPTMKVKRSRVEDYFQDTISAFYAGH</sequence>
<feature type="domain" description="AMP-dependent synthetase/ligase" evidence="3">
    <location>
        <begin position="23"/>
        <end position="428"/>
    </location>
</feature>
<dbReference type="GO" id="GO:0004467">
    <property type="term" value="F:long-chain fatty acid-CoA ligase activity"/>
    <property type="evidence" value="ECO:0007669"/>
    <property type="project" value="UniProtKB-EC"/>
</dbReference>
<dbReference type="Pfam" id="PF23562">
    <property type="entry name" value="AMP-binding_C_3"/>
    <property type="match status" value="1"/>
</dbReference>
<dbReference type="Gene3D" id="3.40.50.12780">
    <property type="entry name" value="N-terminal domain of ligase-like"/>
    <property type="match status" value="1"/>
</dbReference>
<name>A0A3B1AKL8_9ZZZZ</name>
<organism evidence="4">
    <name type="scientific">hydrothermal vent metagenome</name>
    <dbReference type="NCBI Taxonomy" id="652676"/>
    <lineage>
        <taxon>unclassified sequences</taxon>
        <taxon>metagenomes</taxon>
        <taxon>ecological metagenomes</taxon>
    </lineage>
</organism>
<dbReference type="CDD" id="cd05907">
    <property type="entry name" value="VL_LC_FACS_like"/>
    <property type="match status" value="1"/>
</dbReference>
<evidence type="ECO:0000256" key="2">
    <source>
        <dbReference type="ARBA" id="ARBA00022840"/>
    </source>
</evidence>
<dbReference type="GO" id="GO:0005524">
    <property type="term" value="F:ATP binding"/>
    <property type="evidence" value="ECO:0007669"/>
    <property type="project" value="UniProtKB-KW"/>
</dbReference>
<keyword evidence="2" id="KW-0067">ATP-binding</keyword>
<dbReference type="SUPFAM" id="SSF56801">
    <property type="entry name" value="Acetyl-CoA synthetase-like"/>
    <property type="match status" value="1"/>
</dbReference>
<gene>
    <name evidence="4" type="ORF">MNBD_GAMMA25-1855</name>
</gene>
<dbReference type="Pfam" id="PF00501">
    <property type="entry name" value="AMP-binding"/>
    <property type="match status" value="1"/>
</dbReference>